<name>A0A6F9E1B9_9BACL</name>
<feature type="compositionally biased region" description="Basic and acidic residues" evidence="1">
    <location>
        <begin position="11"/>
        <end position="39"/>
    </location>
</feature>
<proteinExistence type="predicted"/>
<accession>A0A6F9E1B9</accession>
<dbReference type="Proteomes" id="UP000502196">
    <property type="component" value="Chromosome"/>
</dbReference>
<sequence>MNSGEGPNIKTEVKPVRSREGRRQPKTLNRDYPREEVVKPRGTVGEPSPSPAQSGASPRGEQGDGLMEKVVARQNMLAALKRVEQNKGAPHSHGKPPGTDPSRVAAHPGRTAHGDLPTAARAPGRNRQADAGDPHRDGPPDPAGTSAGADAHL</sequence>
<evidence type="ECO:0000313" key="2">
    <source>
        <dbReference type="EMBL" id="CAB3390645.1"/>
    </source>
</evidence>
<organism evidence="2 3">
    <name type="scientific">Kyrpidia spormannii</name>
    <dbReference type="NCBI Taxonomy" id="2055160"/>
    <lineage>
        <taxon>Bacteria</taxon>
        <taxon>Bacillati</taxon>
        <taxon>Bacillota</taxon>
        <taxon>Bacilli</taxon>
        <taxon>Bacillales</taxon>
        <taxon>Alicyclobacillaceae</taxon>
        <taxon>Kyrpidia</taxon>
    </lineage>
</organism>
<evidence type="ECO:0000313" key="3">
    <source>
        <dbReference type="Proteomes" id="UP000502196"/>
    </source>
</evidence>
<dbReference type="EMBL" id="LR792683">
    <property type="protein sequence ID" value="CAB3390645.1"/>
    <property type="molecule type" value="Genomic_DNA"/>
</dbReference>
<feature type="compositionally biased region" description="Basic and acidic residues" evidence="1">
    <location>
        <begin position="127"/>
        <end position="139"/>
    </location>
</feature>
<gene>
    <name evidence="2" type="ORF">COOX1_0516</name>
</gene>
<feature type="region of interest" description="Disordered" evidence="1">
    <location>
        <begin position="1"/>
        <end position="153"/>
    </location>
</feature>
<reference evidence="2 3" key="1">
    <citation type="submission" date="2020-04" db="EMBL/GenBank/DDBJ databases">
        <authorList>
            <person name="Hogendoorn C."/>
        </authorList>
    </citation>
    <scope>NUCLEOTIDE SEQUENCE [LARGE SCALE GENOMIC DNA]</scope>
    <source>
        <strain evidence="2">COOX1</strain>
    </source>
</reference>
<protein>
    <submittedName>
        <fullName evidence="2">Uncharacterized protein</fullName>
    </submittedName>
</protein>
<evidence type="ECO:0000256" key="1">
    <source>
        <dbReference type="SAM" id="MobiDB-lite"/>
    </source>
</evidence>
<dbReference type="AlphaFoldDB" id="A0A6F9E1B9"/>